<dbReference type="OrthoDB" id="84794at2157"/>
<dbReference type="InterPro" id="IPR012340">
    <property type="entry name" value="NA-bd_OB-fold"/>
</dbReference>
<evidence type="ECO:0000256" key="5">
    <source>
        <dbReference type="SAM" id="Coils"/>
    </source>
</evidence>
<dbReference type="STRING" id="1435377.SUSAZ_06085"/>
<dbReference type="EMBL" id="CP013695">
    <property type="protein sequence ID" value="ALU31241.1"/>
    <property type="molecule type" value="Genomic_DNA"/>
</dbReference>
<dbReference type="Gene3D" id="1.10.150.190">
    <property type="entry name" value="Translation initiation factor 2, subunit 1, domain 2"/>
    <property type="match status" value="1"/>
</dbReference>
<dbReference type="InterPro" id="IPR011488">
    <property type="entry name" value="TIF_2_asu"/>
</dbReference>
<dbReference type="PANTHER" id="PTHR10602:SF0">
    <property type="entry name" value="EUKARYOTIC TRANSLATION INITIATION FACTOR 2 SUBUNIT 1"/>
    <property type="match status" value="1"/>
</dbReference>
<dbReference type="CDD" id="cd04452">
    <property type="entry name" value="S1_IF2_alpha"/>
    <property type="match status" value="1"/>
</dbReference>
<dbReference type="GO" id="GO:0003743">
    <property type="term" value="F:translation initiation factor activity"/>
    <property type="evidence" value="ECO:0007669"/>
    <property type="project" value="UniProtKB-KW"/>
</dbReference>
<sequence>MIYNRNKFPSDGEVLVATVKQIFDYGSYVYLDEYSNLQAFLPWSEISSRWVKNIRDVLKEDRKIVVKVIRIDRKKGTVDVSLKKVTEDEKKKKMMLWKKTQRVDKILEIVSQKLGKKEDEAWRDIAFKLEEKYGNAFDSLLKAYKEGDKILKDAGVPDIWIKPLMEEIGKHIEEKKVKASDVISLRTIDPGGVEKIKKVIDTAVEKIDDLDVEVKIYTIGAPRYRIDVIGTDQKLVSNALQELINLIKEISQHENVTFSVVKK</sequence>
<evidence type="ECO:0000256" key="4">
    <source>
        <dbReference type="ARBA" id="ARBA00022917"/>
    </source>
</evidence>
<dbReference type="Proteomes" id="UP000065473">
    <property type="component" value="Chromosome"/>
</dbReference>
<evidence type="ECO:0000313" key="8">
    <source>
        <dbReference type="EMBL" id="ALU31241.1"/>
    </source>
</evidence>
<keyword evidence="3" id="KW-0694">RNA-binding</keyword>
<name>A0A0U3GRC0_9CREN</name>
<evidence type="ECO:0000313" key="10">
    <source>
        <dbReference type="Proteomes" id="UP000065473"/>
    </source>
</evidence>
<dbReference type="Gene3D" id="2.40.50.140">
    <property type="entry name" value="Nucleic acid-binding proteins"/>
    <property type="match status" value="1"/>
</dbReference>
<dbReference type="SUPFAM" id="SSF110993">
    <property type="entry name" value="eIF-2-alpha, C-terminal domain"/>
    <property type="match status" value="1"/>
</dbReference>
<dbReference type="InterPro" id="IPR024055">
    <property type="entry name" value="TIF2_asu_C"/>
</dbReference>
<evidence type="ECO:0000256" key="3">
    <source>
        <dbReference type="ARBA" id="ARBA00022884"/>
    </source>
</evidence>
<dbReference type="Gene3D" id="3.30.70.1130">
    <property type="entry name" value="EIF_2_alpha"/>
    <property type="match status" value="1"/>
</dbReference>
<reference evidence="9 10" key="1">
    <citation type="submission" date="2015-12" db="EMBL/GenBank/DDBJ databases">
        <title>A stable core within a dynamic pangenome in Sulfolobus acidocaldarius.</title>
        <authorList>
            <person name="Anderson R."/>
            <person name="Kouris A."/>
            <person name="Seward C."/>
            <person name="Campbell K."/>
            <person name="Whitaker R."/>
        </authorList>
    </citation>
    <scope>NUCLEOTIDE SEQUENCE [LARGE SCALE GENOMIC DNA]</scope>
    <source>
        <strain evidence="7 10">GG12-C01-09</strain>
        <strain evidence="8 9">NG05B_CO5_07</strain>
    </source>
</reference>
<dbReference type="PANTHER" id="PTHR10602">
    <property type="entry name" value="EUKARYOTIC TRANSLATION INITIATION FACTOR 2 SUBUNIT 1"/>
    <property type="match status" value="1"/>
</dbReference>
<feature type="coiled-coil region" evidence="5">
    <location>
        <begin position="193"/>
        <end position="256"/>
    </location>
</feature>
<gene>
    <name evidence="7" type="ORF">ATY89_00125</name>
    <name evidence="8" type="ORF">ATZ20_03170</name>
</gene>
<evidence type="ECO:0000256" key="1">
    <source>
        <dbReference type="ARBA" id="ARBA00007223"/>
    </source>
</evidence>
<dbReference type="InterPro" id="IPR044126">
    <property type="entry name" value="S1_IF2_alpha"/>
</dbReference>
<evidence type="ECO:0000313" key="9">
    <source>
        <dbReference type="Proteomes" id="UP000060043"/>
    </source>
</evidence>
<dbReference type="InterPro" id="IPR003029">
    <property type="entry name" value="S1_domain"/>
</dbReference>
<protein>
    <submittedName>
        <fullName evidence="8">Translation initiation factor IF-2 subunit alpha</fullName>
    </submittedName>
</protein>
<dbReference type="SMART" id="SM00316">
    <property type="entry name" value="S1"/>
    <property type="match status" value="1"/>
</dbReference>
<evidence type="ECO:0000259" key="6">
    <source>
        <dbReference type="PROSITE" id="PS50126"/>
    </source>
</evidence>
<dbReference type="GeneID" id="14551780"/>
<accession>A0A0U3GRC0</accession>
<dbReference type="Pfam" id="PF07541">
    <property type="entry name" value="EIF_2_alpha"/>
    <property type="match status" value="1"/>
</dbReference>
<dbReference type="GO" id="GO:0043022">
    <property type="term" value="F:ribosome binding"/>
    <property type="evidence" value="ECO:0007669"/>
    <property type="project" value="TreeGrafter"/>
</dbReference>
<dbReference type="SUPFAM" id="SSF50249">
    <property type="entry name" value="Nucleic acid-binding proteins"/>
    <property type="match status" value="1"/>
</dbReference>
<keyword evidence="5" id="KW-0175">Coiled coil</keyword>
<dbReference type="PROSITE" id="PS50126">
    <property type="entry name" value="S1"/>
    <property type="match status" value="1"/>
</dbReference>
<dbReference type="EMBL" id="CP013694">
    <property type="protein sequence ID" value="ALU28532.1"/>
    <property type="molecule type" value="Genomic_DNA"/>
</dbReference>
<dbReference type="Pfam" id="PF00575">
    <property type="entry name" value="S1"/>
    <property type="match status" value="1"/>
</dbReference>
<dbReference type="RefSeq" id="WP_011278119.1">
    <property type="nucleotide sequence ID" value="NZ_BHWZ01000003.1"/>
</dbReference>
<dbReference type="SUPFAM" id="SSF116742">
    <property type="entry name" value="eIF2alpha middle domain-like"/>
    <property type="match status" value="1"/>
</dbReference>
<dbReference type="OMA" id="DVNEHQR"/>
<organism evidence="8 9">
    <name type="scientific">Sulfolobus acidocaldarius</name>
    <dbReference type="NCBI Taxonomy" id="2285"/>
    <lineage>
        <taxon>Archaea</taxon>
        <taxon>Thermoproteota</taxon>
        <taxon>Thermoprotei</taxon>
        <taxon>Sulfolobales</taxon>
        <taxon>Sulfolobaceae</taxon>
        <taxon>Sulfolobus</taxon>
    </lineage>
</organism>
<dbReference type="PaxDb" id="1435377-SUSAZ_06085"/>
<evidence type="ECO:0000256" key="2">
    <source>
        <dbReference type="ARBA" id="ARBA00022540"/>
    </source>
</evidence>
<dbReference type="InterPro" id="IPR024054">
    <property type="entry name" value="TIF2_asu_middle_sf"/>
</dbReference>
<keyword evidence="4" id="KW-0648">Protein biosynthesis</keyword>
<dbReference type="Proteomes" id="UP000060043">
    <property type="component" value="Chromosome"/>
</dbReference>
<proteinExistence type="inferred from homology"/>
<dbReference type="AlphaFoldDB" id="A0A0U3GRC0"/>
<dbReference type="NCBIfam" id="NF003062">
    <property type="entry name" value="PRK03987.1-1"/>
    <property type="match status" value="1"/>
</dbReference>
<keyword evidence="2 8" id="KW-0396">Initiation factor</keyword>
<feature type="domain" description="S1 motif" evidence="6">
    <location>
        <begin position="12"/>
        <end position="83"/>
    </location>
</feature>
<dbReference type="FunFam" id="2.40.50.140:FF:000015">
    <property type="entry name" value="Eukaryotic translation initiation factor 2 subunit alpha"/>
    <property type="match status" value="1"/>
</dbReference>
<comment type="similarity">
    <text evidence="1">Belongs to the eIF-2-alpha family.</text>
</comment>
<evidence type="ECO:0000313" key="7">
    <source>
        <dbReference type="EMBL" id="ALU28532.1"/>
    </source>
</evidence>
<dbReference type="GO" id="GO:0003723">
    <property type="term" value="F:RNA binding"/>
    <property type="evidence" value="ECO:0007669"/>
    <property type="project" value="UniProtKB-KW"/>
</dbReference>